<protein>
    <submittedName>
        <fullName evidence="1">Uncharacterized protein</fullName>
    </submittedName>
</protein>
<gene>
    <name evidence="1" type="ORF">IE53DRAFT_369515</name>
</gene>
<keyword evidence="2" id="KW-1185">Reference proteome</keyword>
<sequence>PSYSGSRPLHIRVKSHSGQIHLYLPPSFSGLLSWKSDSGTLKLSPTFSQRFKLLDDRTHKHRGTAKISPSVASGNRGDACEILTKSSNIHLWEAGEEEQSSSCVVS</sequence>
<dbReference type="EMBL" id="KZ820012">
    <property type="protein sequence ID" value="PWN49733.1"/>
    <property type="molecule type" value="Genomic_DNA"/>
</dbReference>
<accession>A0ACD0NV45</accession>
<name>A0ACD0NV45_9BASI</name>
<evidence type="ECO:0000313" key="1">
    <source>
        <dbReference type="EMBL" id="PWN49733.1"/>
    </source>
</evidence>
<proteinExistence type="predicted"/>
<dbReference type="Proteomes" id="UP000245626">
    <property type="component" value="Unassembled WGS sequence"/>
</dbReference>
<organism evidence="1 2">
    <name type="scientific">Violaceomyces palustris</name>
    <dbReference type="NCBI Taxonomy" id="1673888"/>
    <lineage>
        <taxon>Eukaryota</taxon>
        <taxon>Fungi</taxon>
        <taxon>Dikarya</taxon>
        <taxon>Basidiomycota</taxon>
        <taxon>Ustilaginomycotina</taxon>
        <taxon>Ustilaginomycetes</taxon>
        <taxon>Violaceomycetales</taxon>
        <taxon>Violaceomycetaceae</taxon>
        <taxon>Violaceomyces</taxon>
    </lineage>
</organism>
<feature type="non-terminal residue" evidence="1">
    <location>
        <position position="1"/>
    </location>
</feature>
<evidence type="ECO:0000313" key="2">
    <source>
        <dbReference type="Proteomes" id="UP000245626"/>
    </source>
</evidence>
<reference evidence="1 2" key="1">
    <citation type="journal article" date="2018" name="Mol. Biol. Evol.">
        <title>Broad Genomic Sampling Reveals a Smut Pathogenic Ancestry of the Fungal Clade Ustilaginomycotina.</title>
        <authorList>
            <person name="Kijpornyongpan T."/>
            <person name="Mondo S.J."/>
            <person name="Barry K."/>
            <person name="Sandor L."/>
            <person name="Lee J."/>
            <person name="Lipzen A."/>
            <person name="Pangilinan J."/>
            <person name="LaButti K."/>
            <person name="Hainaut M."/>
            <person name="Henrissat B."/>
            <person name="Grigoriev I.V."/>
            <person name="Spatafora J.W."/>
            <person name="Aime M.C."/>
        </authorList>
    </citation>
    <scope>NUCLEOTIDE SEQUENCE [LARGE SCALE GENOMIC DNA]</scope>
    <source>
        <strain evidence="1 2">SA 807</strain>
    </source>
</reference>